<dbReference type="NCBIfam" id="TIGR01614">
    <property type="entry name" value="PME_inhib"/>
    <property type="match status" value="1"/>
</dbReference>
<dbReference type="InterPro" id="IPR006501">
    <property type="entry name" value="Pectinesterase_inhib_dom"/>
</dbReference>
<dbReference type="PANTHER" id="PTHR36710">
    <property type="entry name" value="PECTINESTERASE INHIBITOR-LIKE"/>
    <property type="match status" value="1"/>
</dbReference>
<protein>
    <recommendedName>
        <fullName evidence="5">Pectinesterase inhibitor domain-containing protein</fullName>
    </recommendedName>
</protein>
<evidence type="ECO:0000256" key="3">
    <source>
        <dbReference type="ARBA" id="ARBA00038471"/>
    </source>
</evidence>
<keyword evidence="1 4" id="KW-0732">Signal</keyword>
<dbReference type="InterPro" id="IPR035513">
    <property type="entry name" value="Invertase/methylesterase_inhib"/>
</dbReference>
<dbReference type="InterPro" id="IPR052421">
    <property type="entry name" value="PCW_Enzyme_Inhibitor"/>
</dbReference>
<keyword evidence="2" id="KW-1015">Disulfide bond</keyword>
<dbReference type="Gene3D" id="1.20.140.40">
    <property type="entry name" value="Invertase/pectin methylesterase inhibitor family protein"/>
    <property type="match status" value="1"/>
</dbReference>
<dbReference type="SUPFAM" id="SSF101148">
    <property type="entry name" value="Plant invertase/pectin methylesterase inhibitor"/>
    <property type="match status" value="1"/>
</dbReference>
<dbReference type="SMART" id="SM00856">
    <property type="entry name" value="PMEI"/>
    <property type="match status" value="1"/>
</dbReference>
<sequence length="180" mass="19789">MASYKQNLFISLAILLSPTLLRADVASDLCGRTTHKPLCLTIVNQDRRSDLKTSPNGLAKILLDRAVDTTFAAMDKVNKLLPGTTDKRLKESLSTCSSDYFNTINTLTIVNLKEINRQTYPNLVNVIRTGIDKPSHCESSFHKLPAVSSPVTMENYGIKEDIATTLEVISLAVCNKLSSC</sequence>
<accession>A0ABD3BZ56</accession>
<dbReference type="Proteomes" id="UP001632038">
    <property type="component" value="Unassembled WGS sequence"/>
</dbReference>
<evidence type="ECO:0000256" key="1">
    <source>
        <dbReference type="ARBA" id="ARBA00022729"/>
    </source>
</evidence>
<evidence type="ECO:0000313" key="7">
    <source>
        <dbReference type="Proteomes" id="UP001632038"/>
    </source>
</evidence>
<feature type="chain" id="PRO_5044873925" description="Pectinesterase inhibitor domain-containing protein" evidence="4">
    <location>
        <begin position="24"/>
        <end position="180"/>
    </location>
</feature>
<organism evidence="6 7">
    <name type="scientific">Castilleja foliolosa</name>
    <dbReference type="NCBI Taxonomy" id="1961234"/>
    <lineage>
        <taxon>Eukaryota</taxon>
        <taxon>Viridiplantae</taxon>
        <taxon>Streptophyta</taxon>
        <taxon>Embryophyta</taxon>
        <taxon>Tracheophyta</taxon>
        <taxon>Spermatophyta</taxon>
        <taxon>Magnoliopsida</taxon>
        <taxon>eudicotyledons</taxon>
        <taxon>Gunneridae</taxon>
        <taxon>Pentapetalae</taxon>
        <taxon>asterids</taxon>
        <taxon>lamiids</taxon>
        <taxon>Lamiales</taxon>
        <taxon>Orobanchaceae</taxon>
        <taxon>Pedicularideae</taxon>
        <taxon>Castillejinae</taxon>
        <taxon>Castilleja</taxon>
    </lineage>
</organism>
<gene>
    <name evidence="6" type="ORF">CASFOL_034013</name>
</gene>
<evidence type="ECO:0000259" key="5">
    <source>
        <dbReference type="SMART" id="SM00856"/>
    </source>
</evidence>
<comment type="caution">
    <text evidence="6">The sequence shown here is derived from an EMBL/GenBank/DDBJ whole genome shotgun (WGS) entry which is preliminary data.</text>
</comment>
<comment type="similarity">
    <text evidence="3">Belongs to the PMEI family.</text>
</comment>
<evidence type="ECO:0000256" key="2">
    <source>
        <dbReference type="ARBA" id="ARBA00023157"/>
    </source>
</evidence>
<dbReference type="PANTHER" id="PTHR36710:SF18">
    <property type="entry name" value="PECTINESTERASE INHIBITOR 5-RELATED"/>
    <property type="match status" value="1"/>
</dbReference>
<dbReference type="Pfam" id="PF04043">
    <property type="entry name" value="PMEI"/>
    <property type="match status" value="1"/>
</dbReference>
<evidence type="ECO:0000313" key="6">
    <source>
        <dbReference type="EMBL" id="KAL3622602.1"/>
    </source>
</evidence>
<reference evidence="7" key="1">
    <citation type="journal article" date="2024" name="IScience">
        <title>Strigolactones Initiate the Formation of Haustorium-like Structures in Castilleja.</title>
        <authorList>
            <person name="Buerger M."/>
            <person name="Peterson D."/>
            <person name="Chory J."/>
        </authorList>
    </citation>
    <scope>NUCLEOTIDE SEQUENCE [LARGE SCALE GENOMIC DNA]</scope>
</reference>
<proteinExistence type="inferred from homology"/>
<dbReference type="EMBL" id="JAVIJP010000060">
    <property type="protein sequence ID" value="KAL3622602.1"/>
    <property type="molecule type" value="Genomic_DNA"/>
</dbReference>
<feature type="signal peptide" evidence="4">
    <location>
        <begin position="1"/>
        <end position="23"/>
    </location>
</feature>
<keyword evidence="7" id="KW-1185">Reference proteome</keyword>
<name>A0ABD3BZ56_9LAMI</name>
<dbReference type="AlphaFoldDB" id="A0ABD3BZ56"/>
<feature type="domain" description="Pectinesterase inhibitor" evidence="5">
    <location>
        <begin position="21"/>
        <end position="173"/>
    </location>
</feature>
<evidence type="ECO:0000256" key="4">
    <source>
        <dbReference type="SAM" id="SignalP"/>
    </source>
</evidence>